<organism evidence="1 2">
    <name type="scientific">Neisseria mucosa (strain ATCC 25996 / DSM 4631 / NCTC 10774 / M26)</name>
    <dbReference type="NCBI Taxonomy" id="546266"/>
    <lineage>
        <taxon>Bacteria</taxon>
        <taxon>Pseudomonadati</taxon>
        <taxon>Pseudomonadota</taxon>
        <taxon>Betaproteobacteria</taxon>
        <taxon>Neisseriales</taxon>
        <taxon>Neisseriaceae</taxon>
        <taxon>Neisseria</taxon>
    </lineage>
</organism>
<dbReference type="EMBL" id="ACDX02000014">
    <property type="protein sequence ID" value="EFC87819.1"/>
    <property type="molecule type" value="Genomic_DNA"/>
</dbReference>
<evidence type="ECO:0000313" key="2">
    <source>
        <dbReference type="Proteomes" id="UP000003344"/>
    </source>
</evidence>
<name>D2ZYM0_NEIM2</name>
<sequence length="44" mass="5243">MIKAGRNIGLYLGLKWKSPCCYFPYKRERQLGLFGLNFVYLKEK</sequence>
<reference evidence="1 2" key="1">
    <citation type="submission" date="2009-10" db="EMBL/GenBank/DDBJ databases">
        <authorList>
            <person name="Weinstock G."/>
            <person name="Sodergren E."/>
            <person name="Clifton S."/>
            <person name="Fulton L."/>
            <person name="Fulton B."/>
            <person name="Courtney L."/>
            <person name="Fronick C."/>
            <person name="Harrison M."/>
            <person name="Strong C."/>
            <person name="Farmer C."/>
            <person name="Delahaunty K."/>
            <person name="Markovic C."/>
            <person name="Hall O."/>
            <person name="Minx P."/>
            <person name="Tomlinson C."/>
            <person name="Mitreva M."/>
            <person name="Nelson J."/>
            <person name="Hou S."/>
            <person name="Wollam A."/>
            <person name="Pepin K.H."/>
            <person name="Johnson M."/>
            <person name="Bhonagiri V."/>
            <person name="Nash W.E."/>
            <person name="Warren W."/>
            <person name="Chinwalla A."/>
            <person name="Mardis E.R."/>
            <person name="Wilson R.K."/>
        </authorList>
    </citation>
    <scope>NUCLEOTIDE SEQUENCE [LARGE SCALE GENOMIC DNA]</scope>
    <source>
        <strain evidence="2">ATCC 25996 / DSM 4631 / NCTC 10774 / M26</strain>
    </source>
</reference>
<protein>
    <submittedName>
        <fullName evidence="1">Uncharacterized protein</fullName>
    </submittedName>
</protein>
<gene>
    <name evidence="1" type="ORF">NEIMUCOT_05734</name>
</gene>
<comment type="caution">
    <text evidence="1">The sequence shown here is derived from an EMBL/GenBank/DDBJ whole genome shotgun (WGS) entry which is preliminary data.</text>
</comment>
<dbReference type="Proteomes" id="UP000003344">
    <property type="component" value="Unassembled WGS sequence"/>
</dbReference>
<proteinExistence type="predicted"/>
<accession>D2ZYM0</accession>
<dbReference type="STRING" id="546266.NEIMUCOT_05734"/>
<dbReference type="AlphaFoldDB" id="D2ZYM0"/>
<evidence type="ECO:0000313" key="1">
    <source>
        <dbReference type="EMBL" id="EFC87819.1"/>
    </source>
</evidence>